<keyword evidence="4" id="KW-0378">Hydrolase</keyword>
<dbReference type="InterPro" id="IPR027417">
    <property type="entry name" value="P-loop_NTPase"/>
</dbReference>
<dbReference type="InterPro" id="IPR001650">
    <property type="entry name" value="Helicase_C-like"/>
</dbReference>
<dbReference type="EMBL" id="FRBT01000004">
    <property type="protein sequence ID" value="SHM13551.1"/>
    <property type="molecule type" value="Genomic_DNA"/>
</dbReference>
<dbReference type="GO" id="GO:0016787">
    <property type="term" value="F:hydrolase activity"/>
    <property type="evidence" value="ECO:0007669"/>
    <property type="project" value="UniProtKB-KW"/>
</dbReference>
<keyword evidence="6" id="KW-0067">ATP-binding</keyword>
<evidence type="ECO:0000256" key="2">
    <source>
        <dbReference type="ARBA" id="ARBA00022723"/>
    </source>
</evidence>
<dbReference type="GO" id="GO:0005737">
    <property type="term" value="C:cytoplasm"/>
    <property type="evidence" value="ECO:0007669"/>
    <property type="project" value="TreeGrafter"/>
</dbReference>
<dbReference type="SUPFAM" id="SSF52540">
    <property type="entry name" value="P-loop containing nucleoside triphosphate hydrolases"/>
    <property type="match status" value="1"/>
</dbReference>
<dbReference type="InterPro" id="IPR011545">
    <property type="entry name" value="DEAD/DEAH_box_helicase_dom"/>
</dbReference>
<dbReference type="Pfam" id="PF00271">
    <property type="entry name" value="Helicase_C"/>
    <property type="match status" value="1"/>
</dbReference>
<dbReference type="AlphaFoldDB" id="A0A1M7GBF0"/>
<dbReference type="Gene3D" id="3.40.50.300">
    <property type="entry name" value="P-loop containing nucleotide triphosphate hydrolases"/>
    <property type="match status" value="2"/>
</dbReference>
<keyword evidence="5 15" id="KW-0347">Helicase</keyword>
<dbReference type="GO" id="GO:0006281">
    <property type="term" value="P:DNA repair"/>
    <property type="evidence" value="ECO:0007669"/>
    <property type="project" value="TreeGrafter"/>
</dbReference>
<dbReference type="InterPro" id="IPR032284">
    <property type="entry name" value="RecQ_Zn-bd"/>
</dbReference>
<dbReference type="GO" id="GO:0009378">
    <property type="term" value="F:four-way junction helicase activity"/>
    <property type="evidence" value="ECO:0007669"/>
    <property type="project" value="TreeGrafter"/>
</dbReference>
<dbReference type="NCBIfam" id="TIGR00614">
    <property type="entry name" value="recQ_fam"/>
    <property type="match status" value="1"/>
</dbReference>
<evidence type="ECO:0000256" key="6">
    <source>
        <dbReference type="ARBA" id="ARBA00022840"/>
    </source>
</evidence>
<dbReference type="GO" id="GO:0006310">
    <property type="term" value="P:DNA recombination"/>
    <property type="evidence" value="ECO:0007669"/>
    <property type="project" value="InterPro"/>
</dbReference>
<dbReference type="OrthoDB" id="9763310at2"/>
<keyword evidence="8" id="KW-0413">Isomerase</keyword>
<feature type="domain" description="Helicase C-terminal" evidence="14">
    <location>
        <begin position="210"/>
        <end position="363"/>
    </location>
</feature>
<dbReference type="Pfam" id="PF16124">
    <property type="entry name" value="RecQ_Zn_bind"/>
    <property type="match status" value="1"/>
</dbReference>
<accession>A0A1M7GBF0</accession>
<evidence type="ECO:0000256" key="7">
    <source>
        <dbReference type="ARBA" id="ARBA00023125"/>
    </source>
</evidence>
<keyword evidence="16" id="KW-1185">Reference proteome</keyword>
<gene>
    <name evidence="15" type="ORF">SAMN05444484_104141</name>
</gene>
<evidence type="ECO:0000256" key="1">
    <source>
        <dbReference type="ARBA" id="ARBA00005446"/>
    </source>
</evidence>
<dbReference type="Pfam" id="PF00270">
    <property type="entry name" value="DEAD"/>
    <property type="match status" value="1"/>
</dbReference>
<keyword evidence="2" id="KW-0479">Metal-binding</keyword>
<keyword evidence="7" id="KW-0238">DNA-binding</keyword>
<dbReference type="FunFam" id="3.40.50.300:FF:001389">
    <property type="entry name" value="ATP-dependent DNA helicase RecQ"/>
    <property type="match status" value="1"/>
</dbReference>
<dbReference type="Gene3D" id="1.10.10.10">
    <property type="entry name" value="Winged helix-like DNA-binding domain superfamily/Winged helix DNA-binding domain"/>
    <property type="match status" value="1"/>
</dbReference>
<dbReference type="InterPro" id="IPR036388">
    <property type="entry name" value="WH-like_DNA-bd_sf"/>
</dbReference>
<evidence type="ECO:0000256" key="9">
    <source>
        <dbReference type="ARBA" id="ARBA00034617"/>
    </source>
</evidence>
<evidence type="ECO:0000256" key="3">
    <source>
        <dbReference type="ARBA" id="ARBA00022741"/>
    </source>
</evidence>
<name>A0A1M7GBF0_9FLAO</name>
<dbReference type="GO" id="GO:0005524">
    <property type="term" value="F:ATP binding"/>
    <property type="evidence" value="ECO:0007669"/>
    <property type="project" value="UniProtKB-KW"/>
</dbReference>
<evidence type="ECO:0000259" key="13">
    <source>
        <dbReference type="PROSITE" id="PS51192"/>
    </source>
</evidence>
<evidence type="ECO:0000256" key="5">
    <source>
        <dbReference type="ARBA" id="ARBA00022806"/>
    </source>
</evidence>
<dbReference type="EC" id="5.6.2.4" evidence="10"/>
<dbReference type="GO" id="GO:0043590">
    <property type="term" value="C:bacterial nucleoid"/>
    <property type="evidence" value="ECO:0007669"/>
    <property type="project" value="TreeGrafter"/>
</dbReference>
<dbReference type="GO" id="GO:0030894">
    <property type="term" value="C:replisome"/>
    <property type="evidence" value="ECO:0007669"/>
    <property type="project" value="TreeGrafter"/>
</dbReference>
<evidence type="ECO:0000313" key="16">
    <source>
        <dbReference type="Proteomes" id="UP000184028"/>
    </source>
</evidence>
<evidence type="ECO:0000256" key="11">
    <source>
        <dbReference type="ARBA" id="ARBA00044535"/>
    </source>
</evidence>
<dbReference type="PANTHER" id="PTHR13710:SF105">
    <property type="entry name" value="ATP-DEPENDENT DNA HELICASE Q1"/>
    <property type="match status" value="1"/>
</dbReference>
<dbReference type="GO" id="GO:0003677">
    <property type="term" value="F:DNA binding"/>
    <property type="evidence" value="ECO:0007669"/>
    <property type="project" value="UniProtKB-KW"/>
</dbReference>
<dbReference type="SMART" id="SM00490">
    <property type="entry name" value="HELICc"/>
    <property type="match status" value="1"/>
</dbReference>
<sequence>MPEAQEILLKYWKHDSFRPLQKEIIDSVLGGQDTFALLPTGGGKSICFQVPSMMQEGICLVISPLIALMKDQVANLQKRGIKAIALTGGIHTEEIIDLLDNCQYGNYKFLYLSPERLQSEWILERIKNLPINLIAIDEAHCVSQWGHDFRPAYLKISELKKHFPKIPFLALTATATPRVIEDIKTELGLKDPKLFQQSFERKNIAYMVFEVEDKLYRVEQILRKNPQPSIIYVRNRKSCLNISTQLESLGFKATYYHGGLSTKEKDKNMQLWMSQQAQVIVATNAFGMGIDKDNVKTVIHTQLPENLENYYQESGRAGRNGEKAFSVLLFNNSDANQTEQQFLSILPDKKFLKTMYVKLCNYFQIAYGEGLDESFSFKMNHFCHKYDFPTLKTYNALQFLNQQGIITMSQEFSEKITLQFLIESKEVIRYMSLNPNEEEIILAILRTYPGVYEMKTPFNLSLIAKKSHHTEEQVTAVLEKLKEKGIIEYKSKNNDATILFNEVREDDLTINRVSKYLEKQNKLKEEQLLSVLHYIKENKTCKNRLILAYFGEETNSNCGVCSYCITQKGKITETDSIADKILHLLKTAALTSREIQTEIKLDANDIILVLQELLENNHIIILPNNKYTLKS</sequence>
<dbReference type="InterPro" id="IPR014001">
    <property type="entry name" value="Helicase_ATP-bd"/>
</dbReference>
<evidence type="ECO:0000256" key="12">
    <source>
        <dbReference type="ARBA" id="ARBA00044550"/>
    </source>
</evidence>
<comment type="similarity">
    <text evidence="1">Belongs to the helicase family. RecQ subfamily.</text>
</comment>
<dbReference type="CDD" id="cd17920">
    <property type="entry name" value="DEXHc_RecQ"/>
    <property type="match status" value="1"/>
</dbReference>
<dbReference type="SMART" id="SM00487">
    <property type="entry name" value="DEXDc"/>
    <property type="match status" value="1"/>
</dbReference>
<comment type="catalytic activity">
    <reaction evidence="9">
        <text>Couples ATP hydrolysis with the unwinding of duplex DNA by translocating in the 3'-5' direction.</text>
        <dbReference type="EC" id="5.6.2.4"/>
    </reaction>
</comment>
<organism evidence="15 16">
    <name type="scientific">Flavobacterium chilense</name>
    <dbReference type="NCBI Taxonomy" id="946677"/>
    <lineage>
        <taxon>Bacteria</taxon>
        <taxon>Pseudomonadati</taxon>
        <taxon>Bacteroidota</taxon>
        <taxon>Flavobacteriia</taxon>
        <taxon>Flavobacteriales</taxon>
        <taxon>Flavobacteriaceae</taxon>
        <taxon>Flavobacterium</taxon>
    </lineage>
</organism>
<evidence type="ECO:0000256" key="8">
    <source>
        <dbReference type="ARBA" id="ARBA00023235"/>
    </source>
</evidence>
<dbReference type="STRING" id="946677.SAMN05444484_104141"/>
<dbReference type="GO" id="GO:0046872">
    <property type="term" value="F:metal ion binding"/>
    <property type="evidence" value="ECO:0007669"/>
    <property type="project" value="UniProtKB-KW"/>
</dbReference>
<proteinExistence type="inferred from homology"/>
<evidence type="ECO:0000259" key="14">
    <source>
        <dbReference type="PROSITE" id="PS51194"/>
    </source>
</evidence>
<dbReference type="InterPro" id="IPR004589">
    <property type="entry name" value="DNA_helicase_ATP-dep_RecQ"/>
</dbReference>
<feature type="domain" description="Helicase ATP-binding" evidence="13">
    <location>
        <begin position="25"/>
        <end position="193"/>
    </location>
</feature>
<dbReference type="RefSeq" id="WP_068845026.1">
    <property type="nucleotide sequence ID" value="NZ_FRBT01000004.1"/>
</dbReference>
<evidence type="ECO:0000256" key="4">
    <source>
        <dbReference type="ARBA" id="ARBA00022801"/>
    </source>
</evidence>
<evidence type="ECO:0000256" key="10">
    <source>
        <dbReference type="ARBA" id="ARBA00034808"/>
    </source>
</evidence>
<dbReference type="GO" id="GO:0043138">
    <property type="term" value="F:3'-5' DNA helicase activity"/>
    <property type="evidence" value="ECO:0007669"/>
    <property type="project" value="UniProtKB-EC"/>
</dbReference>
<dbReference type="PROSITE" id="PS51192">
    <property type="entry name" value="HELICASE_ATP_BIND_1"/>
    <property type="match status" value="1"/>
</dbReference>
<protein>
    <recommendedName>
        <fullName evidence="11">ATP-dependent DNA helicase RecQ</fullName>
        <ecNumber evidence="10">5.6.2.4</ecNumber>
    </recommendedName>
    <alternativeName>
        <fullName evidence="12">DNA 3'-5' helicase RecQ</fullName>
    </alternativeName>
</protein>
<dbReference type="PANTHER" id="PTHR13710">
    <property type="entry name" value="DNA HELICASE RECQ FAMILY MEMBER"/>
    <property type="match status" value="1"/>
</dbReference>
<reference evidence="16" key="1">
    <citation type="submission" date="2016-11" db="EMBL/GenBank/DDBJ databases">
        <authorList>
            <person name="Varghese N."/>
            <person name="Submissions S."/>
        </authorList>
    </citation>
    <scope>NUCLEOTIDE SEQUENCE [LARGE SCALE GENOMIC DNA]</scope>
    <source>
        <strain evidence="16">DSM 24724</strain>
    </source>
</reference>
<evidence type="ECO:0000313" key="15">
    <source>
        <dbReference type="EMBL" id="SHM13551.1"/>
    </source>
</evidence>
<dbReference type="Proteomes" id="UP000184028">
    <property type="component" value="Unassembled WGS sequence"/>
</dbReference>
<keyword evidence="3" id="KW-0547">Nucleotide-binding</keyword>
<dbReference type="PROSITE" id="PS51194">
    <property type="entry name" value="HELICASE_CTER"/>
    <property type="match status" value="1"/>
</dbReference>